<dbReference type="AlphaFoldDB" id="D9QFV9"/>
<evidence type="ECO:0000313" key="1">
    <source>
        <dbReference type="EMBL" id="ADL00673.1"/>
    </source>
</evidence>
<accession>D9QFV9</accession>
<name>D9QFV9_BRESC</name>
<gene>
    <name evidence="1" type="ordered locus">Bresu_1361</name>
</gene>
<evidence type="ECO:0000313" key="2">
    <source>
        <dbReference type="Proteomes" id="UP000002696"/>
    </source>
</evidence>
<keyword evidence="2" id="KW-1185">Reference proteome</keyword>
<dbReference type="HOGENOM" id="CLU_3363707_0_0_5"/>
<proteinExistence type="predicted"/>
<dbReference type="EMBL" id="CP002102">
    <property type="protein sequence ID" value="ADL00673.1"/>
    <property type="molecule type" value="Genomic_DNA"/>
</dbReference>
<reference evidence="2" key="1">
    <citation type="journal article" date="2011" name="J. Bacteriol.">
        <title>Genome sequences of eight morphologically diverse alphaproteobacteria.</title>
        <authorList>
            <consortium name="US DOE Joint Genome Institute"/>
            <person name="Brown P.J."/>
            <person name="Kysela D.T."/>
            <person name="Buechlein A."/>
            <person name="Hemmerich C."/>
            <person name="Brun Y.V."/>
        </authorList>
    </citation>
    <scope>NUCLEOTIDE SEQUENCE [LARGE SCALE GENOMIC DNA]</scope>
    <source>
        <strain evidence="2">ATCC 15264 / DSM 4735 / LMG 14903 / NBRC 16000 / CB 81</strain>
    </source>
</reference>
<protein>
    <submittedName>
        <fullName evidence="1">Uncharacterized protein</fullName>
    </submittedName>
</protein>
<dbReference type="InParanoid" id="D9QFV9"/>
<dbReference type="KEGG" id="bsb:Bresu_1361"/>
<sequence>MRRGPLLSDRGRQWAAVILTALAALAMALLCGDPS</sequence>
<dbReference type="Proteomes" id="UP000002696">
    <property type="component" value="Chromosome"/>
</dbReference>
<organism evidence="1 2">
    <name type="scientific">Brevundimonas subvibrioides (strain ATCC 15264 / DSM 4735 / LMG 14903 / NBRC 16000 / CB 81)</name>
    <name type="common">Caulobacter subvibrioides</name>
    <dbReference type="NCBI Taxonomy" id="633149"/>
    <lineage>
        <taxon>Bacteria</taxon>
        <taxon>Pseudomonadati</taxon>
        <taxon>Pseudomonadota</taxon>
        <taxon>Alphaproteobacteria</taxon>
        <taxon>Caulobacterales</taxon>
        <taxon>Caulobacteraceae</taxon>
        <taxon>Brevundimonas</taxon>
    </lineage>
</organism>